<reference evidence="2 3" key="1">
    <citation type="submission" date="2020-02" db="EMBL/GenBank/DDBJ databases">
        <title>Streptomyces malaysiensis DSM14702 (JHCC583434, PFL_A843) Genome sequencing and assembly.</title>
        <authorList>
            <person name="Samborskyy M."/>
        </authorList>
    </citation>
    <scope>NUCLEOTIDE SEQUENCE [LARGE SCALE GENOMIC DNA]</scope>
    <source>
        <strain evidence="2 3">DSM 14702</strain>
    </source>
</reference>
<feature type="region of interest" description="Disordered" evidence="1">
    <location>
        <begin position="68"/>
        <end position="109"/>
    </location>
</feature>
<sequence length="188" mass="19338">MSWRAPGMVGEAAGSRPAASAMTCHAEPGSSDMAAAEPRLVGGEGAGVIIGMGGELFREGVRARHRHAGPVAQQGCRRRRVPEQYDPSAGPRGHPDGGQGVEEGSRVVEERRHEFRCPPPHVGVGVGHGLLVKGDVLAGPAIPAPTISTSGFFMTMTSRSVDDQVPGKCRAGSQGVAAPGSATGPRYD</sequence>
<protein>
    <submittedName>
        <fullName evidence="2">Uncharacterized protein</fullName>
    </submittedName>
</protein>
<comment type="caution">
    <text evidence="2">The sequence shown here is derived from an EMBL/GenBank/DDBJ whole genome shotgun (WGS) entry which is preliminary data.</text>
</comment>
<dbReference type="Proteomes" id="UP000536624">
    <property type="component" value="Unassembled WGS sequence"/>
</dbReference>
<evidence type="ECO:0000256" key="1">
    <source>
        <dbReference type="SAM" id="MobiDB-lite"/>
    </source>
</evidence>
<name>A0A7X5XAV3_STRMQ</name>
<organism evidence="2 3">
    <name type="scientific">Streptomyces malaysiensis</name>
    <dbReference type="NCBI Taxonomy" id="92644"/>
    <lineage>
        <taxon>Bacteria</taxon>
        <taxon>Bacillati</taxon>
        <taxon>Actinomycetota</taxon>
        <taxon>Actinomycetes</taxon>
        <taxon>Kitasatosporales</taxon>
        <taxon>Streptomycetaceae</taxon>
        <taxon>Streptomyces</taxon>
        <taxon>Streptomyces violaceusniger group</taxon>
    </lineage>
</organism>
<feature type="region of interest" description="Disordered" evidence="1">
    <location>
        <begin position="162"/>
        <end position="188"/>
    </location>
</feature>
<gene>
    <name evidence="2" type="ORF">SMALB_7908</name>
</gene>
<feature type="region of interest" description="Disordered" evidence="1">
    <location>
        <begin position="1"/>
        <end position="31"/>
    </location>
</feature>
<evidence type="ECO:0000313" key="2">
    <source>
        <dbReference type="EMBL" id="NIY69784.1"/>
    </source>
</evidence>
<dbReference type="EMBL" id="JAALLH010000002">
    <property type="protein sequence ID" value="NIY69784.1"/>
    <property type="molecule type" value="Genomic_DNA"/>
</dbReference>
<dbReference type="AlphaFoldDB" id="A0A7X5XAV3"/>
<proteinExistence type="predicted"/>
<evidence type="ECO:0000313" key="3">
    <source>
        <dbReference type="Proteomes" id="UP000536624"/>
    </source>
</evidence>
<accession>A0A7X5XAV3</accession>